<accession>X6NZK8</accession>
<evidence type="ECO:0000256" key="1">
    <source>
        <dbReference type="SAM" id="MobiDB-lite"/>
    </source>
</evidence>
<proteinExistence type="predicted"/>
<reference evidence="2 3" key="1">
    <citation type="journal article" date="2013" name="Curr. Biol.">
        <title>The Genome of the Foraminiferan Reticulomyxa filosa.</title>
        <authorList>
            <person name="Glockner G."/>
            <person name="Hulsmann N."/>
            <person name="Schleicher M."/>
            <person name="Noegel A.A."/>
            <person name="Eichinger L."/>
            <person name="Gallinger C."/>
            <person name="Pawlowski J."/>
            <person name="Sierra R."/>
            <person name="Euteneuer U."/>
            <person name="Pillet L."/>
            <person name="Moustafa A."/>
            <person name="Platzer M."/>
            <person name="Groth M."/>
            <person name="Szafranski K."/>
            <person name="Schliwa M."/>
        </authorList>
    </citation>
    <scope>NUCLEOTIDE SEQUENCE [LARGE SCALE GENOMIC DNA]</scope>
</reference>
<dbReference type="InterPro" id="IPR036305">
    <property type="entry name" value="RGS_sf"/>
</dbReference>
<dbReference type="EMBL" id="ASPP01004976">
    <property type="protein sequence ID" value="ETO31371.1"/>
    <property type="molecule type" value="Genomic_DNA"/>
</dbReference>
<gene>
    <name evidence="2" type="ORF">RFI_05751</name>
</gene>
<evidence type="ECO:0000313" key="2">
    <source>
        <dbReference type="EMBL" id="ETO31371.1"/>
    </source>
</evidence>
<evidence type="ECO:0000313" key="3">
    <source>
        <dbReference type="Proteomes" id="UP000023152"/>
    </source>
</evidence>
<name>X6NZK8_RETFI</name>
<keyword evidence="3" id="KW-1185">Reference proteome</keyword>
<feature type="compositionally biased region" description="Polar residues" evidence="1">
    <location>
        <begin position="245"/>
        <end position="261"/>
    </location>
</feature>
<organism evidence="2 3">
    <name type="scientific">Reticulomyxa filosa</name>
    <dbReference type="NCBI Taxonomy" id="46433"/>
    <lineage>
        <taxon>Eukaryota</taxon>
        <taxon>Sar</taxon>
        <taxon>Rhizaria</taxon>
        <taxon>Retaria</taxon>
        <taxon>Foraminifera</taxon>
        <taxon>Monothalamids</taxon>
        <taxon>Reticulomyxidae</taxon>
        <taxon>Reticulomyxa</taxon>
    </lineage>
</organism>
<dbReference type="Proteomes" id="UP000023152">
    <property type="component" value="Unassembled WGS sequence"/>
</dbReference>
<feature type="region of interest" description="Disordered" evidence="1">
    <location>
        <begin position="72"/>
        <end position="91"/>
    </location>
</feature>
<dbReference type="AlphaFoldDB" id="X6NZK8"/>
<feature type="region of interest" description="Disordered" evidence="1">
    <location>
        <begin position="234"/>
        <end position="263"/>
    </location>
</feature>
<dbReference type="SUPFAM" id="SSF48097">
    <property type="entry name" value="Regulator of G-protein signaling, RGS"/>
    <property type="match status" value="1"/>
</dbReference>
<sequence>MLWCRFLSSNAPQQVNISHGNYQSIQQFLFPWTANKHGKYQPDMCQERFLRRMGAEQREGITEFLLDETESKLEERPAVATNPNSDATVMVPGPMPLVPIGSTPETDYHNTNESHSLHPTYVDSSNCDETQASQRRHSDTNLTNSQYSIKYFTNKKDIAIFDLYLNSAVREVSSLINGNLLTRFSESKYYQRYFVEKCSQSKPTEINSSKTARLTRHSISASSLLPSLHARHEKNQKKPWDFPLSKNQNIATRNQNDTNATHFDGNKYHRRFSLF</sequence>
<comment type="caution">
    <text evidence="2">The sequence shown here is derived from an EMBL/GenBank/DDBJ whole genome shotgun (WGS) entry which is preliminary data.</text>
</comment>
<evidence type="ECO:0008006" key="4">
    <source>
        <dbReference type="Google" id="ProtNLM"/>
    </source>
</evidence>
<protein>
    <recommendedName>
        <fullName evidence="4">RGS domain-containing protein</fullName>
    </recommendedName>
</protein>